<keyword evidence="3" id="KW-1185">Reference proteome</keyword>
<reference evidence="2" key="1">
    <citation type="submission" date="2020-03" db="EMBL/GenBank/DDBJ databases">
        <authorList>
            <person name="Weist P."/>
        </authorList>
    </citation>
    <scope>NUCLEOTIDE SEQUENCE</scope>
</reference>
<dbReference type="Proteomes" id="UP001153269">
    <property type="component" value="Unassembled WGS sequence"/>
</dbReference>
<organism evidence="2 3">
    <name type="scientific">Pleuronectes platessa</name>
    <name type="common">European plaice</name>
    <dbReference type="NCBI Taxonomy" id="8262"/>
    <lineage>
        <taxon>Eukaryota</taxon>
        <taxon>Metazoa</taxon>
        <taxon>Chordata</taxon>
        <taxon>Craniata</taxon>
        <taxon>Vertebrata</taxon>
        <taxon>Euteleostomi</taxon>
        <taxon>Actinopterygii</taxon>
        <taxon>Neopterygii</taxon>
        <taxon>Teleostei</taxon>
        <taxon>Neoteleostei</taxon>
        <taxon>Acanthomorphata</taxon>
        <taxon>Carangaria</taxon>
        <taxon>Pleuronectiformes</taxon>
        <taxon>Pleuronectoidei</taxon>
        <taxon>Pleuronectidae</taxon>
        <taxon>Pleuronectes</taxon>
    </lineage>
</organism>
<evidence type="ECO:0000256" key="1">
    <source>
        <dbReference type="SAM" id="MobiDB-lite"/>
    </source>
</evidence>
<feature type="compositionally biased region" description="Polar residues" evidence="1">
    <location>
        <begin position="50"/>
        <end position="59"/>
    </location>
</feature>
<evidence type="ECO:0000313" key="2">
    <source>
        <dbReference type="EMBL" id="CAB1444228.1"/>
    </source>
</evidence>
<protein>
    <submittedName>
        <fullName evidence="2">Uncharacterized protein</fullName>
    </submittedName>
</protein>
<accession>A0A9N7V7E2</accession>
<name>A0A9N7V7E2_PLEPL</name>
<feature type="region of interest" description="Disordered" evidence="1">
    <location>
        <begin position="46"/>
        <end position="71"/>
    </location>
</feature>
<sequence length="105" mass="11288">MKSPAVEGAEMHPVWVQNNLLARFKGLSSALKNKVSGSLERSHGDFRALLSTTSRTGGQDRSAGEGAGCGRSETPSLGHTMYYLPVNQVSCQCLHRAVMSVLLQQ</sequence>
<gene>
    <name evidence="2" type="ORF">PLEPLA_LOCUS31944</name>
</gene>
<dbReference type="AlphaFoldDB" id="A0A9N7V7E2"/>
<dbReference type="EMBL" id="CADEAL010003334">
    <property type="protein sequence ID" value="CAB1444228.1"/>
    <property type="molecule type" value="Genomic_DNA"/>
</dbReference>
<evidence type="ECO:0000313" key="3">
    <source>
        <dbReference type="Proteomes" id="UP001153269"/>
    </source>
</evidence>
<proteinExistence type="predicted"/>
<comment type="caution">
    <text evidence="2">The sequence shown here is derived from an EMBL/GenBank/DDBJ whole genome shotgun (WGS) entry which is preliminary data.</text>
</comment>